<gene>
    <name evidence="1" type="ORF">CGS49_00500</name>
</gene>
<evidence type="ECO:0000313" key="2">
    <source>
        <dbReference type="Proteomes" id="UP000220959"/>
    </source>
</evidence>
<accession>A0ACC9D340</accession>
<organism evidence="1 2">
    <name type="scientific">Faecalibacterium langellae</name>
    <dbReference type="NCBI Taxonomy" id="3435293"/>
    <lineage>
        <taxon>Bacteria</taxon>
        <taxon>Bacillati</taxon>
        <taxon>Bacillota</taxon>
        <taxon>Clostridia</taxon>
        <taxon>Eubacteriales</taxon>
        <taxon>Oscillospiraceae</taxon>
        <taxon>Faecalibacterium</taxon>
    </lineage>
</organism>
<dbReference type="Proteomes" id="UP000220959">
    <property type="component" value="Unassembled WGS sequence"/>
</dbReference>
<proteinExistence type="predicted"/>
<comment type="caution">
    <text evidence="1">The sequence shown here is derived from an EMBL/GenBank/DDBJ whole genome shotgun (WGS) entry which is preliminary data.</text>
</comment>
<evidence type="ECO:0000313" key="1">
    <source>
        <dbReference type="EMBL" id="PDX62526.1"/>
    </source>
</evidence>
<protein>
    <submittedName>
        <fullName evidence="1">Uncharacterized protein</fullName>
    </submittedName>
</protein>
<keyword evidence="2" id="KW-1185">Reference proteome</keyword>
<sequence length="189" mass="21936">MNTADRLNNLDAFLHTISEENHAGLGGEAGYYVFSYDPKDEMRIRQWTKNEIELFRRAHRPVVEFDLYKIMAELLVEKHPRQKYEDLEMRTGSMTRVVNAANSVLQIGRPMDLMLDYIVKRIPQDNAVILLTGVGKCYPLLRSHKILNDLHDRLAQGIVLMMFPGRYEDGYLYLFGDVKDGNNYRAKPI</sequence>
<reference evidence="1 2" key="1">
    <citation type="journal article" date="2017" name="Front. Microbiol.">
        <title>New Insights into the Diversity of the Genus Faecalibacterium.</title>
        <authorList>
            <person name="Benevides L."/>
            <person name="Burman S."/>
            <person name="Martin R."/>
            <person name="Robert V."/>
            <person name="Thomas M."/>
            <person name="Miquel S."/>
            <person name="Chain F."/>
            <person name="Sokol H."/>
            <person name="Bermudez-Humaran L.G."/>
            <person name="Morrison M."/>
            <person name="Langella P."/>
            <person name="Azevedo V.A."/>
            <person name="Chatel J.M."/>
            <person name="Soares S."/>
        </authorList>
    </citation>
    <scope>NUCLEOTIDE SEQUENCE [LARGE SCALE GENOMIC DNA]</scope>
    <source>
        <strain evidence="2">CNCM I-4541</strain>
    </source>
</reference>
<dbReference type="EMBL" id="NMTR01000001">
    <property type="protein sequence ID" value="PDX62526.1"/>
    <property type="molecule type" value="Genomic_DNA"/>
</dbReference>
<name>A0ACC9D340_9FIRM</name>